<evidence type="ECO:0000259" key="5">
    <source>
        <dbReference type="PROSITE" id="PS51352"/>
    </source>
</evidence>
<evidence type="ECO:0000256" key="2">
    <source>
        <dbReference type="ARBA" id="ARBA00022748"/>
    </source>
</evidence>
<dbReference type="Proteomes" id="UP001596364">
    <property type="component" value="Unassembled WGS sequence"/>
</dbReference>
<evidence type="ECO:0000313" key="6">
    <source>
        <dbReference type="EMBL" id="MFC6439399.1"/>
    </source>
</evidence>
<reference evidence="7" key="1">
    <citation type="journal article" date="2019" name="Int. J. Syst. Evol. Microbiol.">
        <title>The Global Catalogue of Microorganisms (GCM) 10K type strain sequencing project: providing services to taxonomists for standard genome sequencing and annotation.</title>
        <authorList>
            <consortium name="The Broad Institute Genomics Platform"/>
            <consortium name="The Broad Institute Genome Sequencing Center for Infectious Disease"/>
            <person name="Wu L."/>
            <person name="Ma J."/>
        </authorList>
    </citation>
    <scope>NUCLEOTIDE SEQUENCE [LARGE SCALE GENOMIC DNA]</scope>
    <source>
        <strain evidence="7">CGMCC 1.16031</strain>
    </source>
</reference>
<organism evidence="6 7">
    <name type="scientific">Pseudobowmanella zhangzhouensis</name>
    <dbReference type="NCBI Taxonomy" id="1537679"/>
    <lineage>
        <taxon>Bacteria</taxon>
        <taxon>Pseudomonadati</taxon>
        <taxon>Pseudomonadota</taxon>
        <taxon>Gammaproteobacteria</taxon>
        <taxon>Alteromonadales</taxon>
        <taxon>Alteromonadaceae</taxon>
    </lineage>
</organism>
<dbReference type="Gene3D" id="3.40.30.10">
    <property type="entry name" value="Glutaredoxin"/>
    <property type="match status" value="1"/>
</dbReference>
<name>A0ABW1XL55_9ALTE</name>
<evidence type="ECO:0000256" key="1">
    <source>
        <dbReference type="ARBA" id="ARBA00004196"/>
    </source>
</evidence>
<dbReference type="RefSeq" id="WP_131257309.1">
    <property type="nucleotide sequence ID" value="NZ_JBHSUS010000001.1"/>
</dbReference>
<comment type="caution">
    <text evidence="6">The sequence shown here is derived from an EMBL/GenBank/DDBJ whole genome shotgun (WGS) entry which is preliminary data.</text>
</comment>
<evidence type="ECO:0000256" key="4">
    <source>
        <dbReference type="ARBA" id="ARBA00023284"/>
    </source>
</evidence>
<gene>
    <name evidence="6" type="ORF">ACFP85_04445</name>
</gene>
<keyword evidence="3" id="KW-1015">Disulfide bond</keyword>
<dbReference type="PROSITE" id="PS00194">
    <property type="entry name" value="THIOREDOXIN_1"/>
    <property type="match status" value="1"/>
</dbReference>
<comment type="subcellular location">
    <subcellularLocation>
        <location evidence="1">Cell envelope</location>
    </subcellularLocation>
</comment>
<feature type="domain" description="Thioredoxin" evidence="5">
    <location>
        <begin position="35"/>
        <end position="185"/>
    </location>
</feature>
<dbReference type="PANTHER" id="PTHR42852">
    <property type="entry name" value="THIOL:DISULFIDE INTERCHANGE PROTEIN DSBE"/>
    <property type="match status" value="1"/>
</dbReference>
<accession>A0ABW1XL55</accession>
<dbReference type="InterPro" id="IPR017937">
    <property type="entry name" value="Thioredoxin_CS"/>
</dbReference>
<protein>
    <submittedName>
        <fullName evidence="6">Redoxin family protein</fullName>
    </submittedName>
</protein>
<dbReference type="InterPro" id="IPR036249">
    <property type="entry name" value="Thioredoxin-like_sf"/>
</dbReference>
<dbReference type="PROSITE" id="PS51352">
    <property type="entry name" value="THIOREDOXIN_2"/>
    <property type="match status" value="1"/>
</dbReference>
<evidence type="ECO:0000313" key="7">
    <source>
        <dbReference type="Proteomes" id="UP001596364"/>
    </source>
</evidence>
<evidence type="ECO:0000256" key="3">
    <source>
        <dbReference type="ARBA" id="ARBA00023157"/>
    </source>
</evidence>
<dbReference type="InterPro" id="IPR050553">
    <property type="entry name" value="Thioredoxin_ResA/DsbE_sf"/>
</dbReference>
<dbReference type="SUPFAM" id="SSF52833">
    <property type="entry name" value="Thioredoxin-like"/>
    <property type="match status" value="1"/>
</dbReference>
<keyword evidence="7" id="KW-1185">Reference proteome</keyword>
<keyword evidence="4" id="KW-0676">Redox-active center</keyword>
<keyword evidence="2" id="KW-0201">Cytochrome c-type biogenesis</keyword>
<dbReference type="PANTHER" id="PTHR42852:SF6">
    <property type="entry name" value="THIOL:DISULFIDE INTERCHANGE PROTEIN DSBE"/>
    <property type="match status" value="1"/>
</dbReference>
<dbReference type="InterPro" id="IPR013766">
    <property type="entry name" value="Thioredoxin_domain"/>
</dbReference>
<proteinExistence type="predicted"/>
<dbReference type="InterPro" id="IPR013740">
    <property type="entry name" value="Redoxin"/>
</dbReference>
<dbReference type="EMBL" id="JBHSUS010000001">
    <property type="protein sequence ID" value="MFC6439399.1"/>
    <property type="molecule type" value="Genomic_DNA"/>
</dbReference>
<dbReference type="Pfam" id="PF08534">
    <property type="entry name" value="Redoxin"/>
    <property type="match status" value="1"/>
</dbReference>
<sequence>MKSRLILVLPLLIFFGISIFLFSGLFSDPTYKNQVQVSRDIPEFALADLMQPQVIYDQSVFSGEVTLLNVWGVWCVTCDVELPFLSQLREQGVRIVGLYLPESVDADFGTKPLAQLQREVTAKLQRLGNPYQFNILDADRQYSIDLGVTGAPETYLVDKKGVIRMHLIGDINPQNWQTQIAPLYQELLAE</sequence>